<protein>
    <submittedName>
        <fullName evidence="1">Uncharacterized protein</fullName>
    </submittedName>
</protein>
<comment type="caution">
    <text evidence="1">The sequence shown here is derived from an EMBL/GenBank/DDBJ whole genome shotgun (WGS) entry which is preliminary data.</text>
</comment>
<evidence type="ECO:0000313" key="2">
    <source>
        <dbReference type="Proteomes" id="UP000649345"/>
    </source>
</evidence>
<sequence>MTTKEREIVERLNHPVYTTDFLEEWIQRKDNVFINAPAALQAMGAKGFYEAVKQMAKNEEEKGQ</sequence>
<keyword evidence="2" id="KW-1185">Reference proteome</keyword>
<dbReference type="Proteomes" id="UP000649345">
    <property type="component" value="Unassembled WGS sequence"/>
</dbReference>
<dbReference type="EMBL" id="JACOOR010000003">
    <property type="protein sequence ID" value="MBC5659307.1"/>
    <property type="molecule type" value="Genomic_DNA"/>
</dbReference>
<reference evidence="1" key="1">
    <citation type="submission" date="2020-08" db="EMBL/GenBank/DDBJ databases">
        <title>Genome public.</title>
        <authorList>
            <person name="Liu C."/>
            <person name="Sun Q."/>
        </authorList>
    </citation>
    <scope>NUCLEOTIDE SEQUENCE</scope>
    <source>
        <strain evidence="1">NSJ-68</strain>
    </source>
</reference>
<organism evidence="1 2">
    <name type="scientific">Anaerosacchariphilus hominis</name>
    <dbReference type="NCBI Taxonomy" id="2763017"/>
    <lineage>
        <taxon>Bacteria</taxon>
        <taxon>Bacillati</taxon>
        <taxon>Bacillota</taxon>
        <taxon>Clostridia</taxon>
        <taxon>Lachnospirales</taxon>
        <taxon>Lachnospiraceae</taxon>
        <taxon>Anaerosacchariphilus</taxon>
    </lineage>
</organism>
<proteinExistence type="predicted"/>
<dbReference type="RefSeq" id="WP_186871683.1">
    <property type="nucleotide sequence ID" value="NZ_JACOOR010000003.1"/>
</dbReference>
<dbReference type="AlphaFoldDB" id="A0A923LBM7"/>
<name>A0A923LBM7_9FIRM</name>
<accession>A0A923LBM7</accession>
<evidence type="ECO:0000313" key="1">
    <source>
        <dbReference type="EMBL" id="MBC5659307.1"/>
    </source>
</evidence>
<gene>
    <name evidence="1" type="ORF">H8S44_05945</name>
</gene>